<gene>
    <name evidence="10" type="ORF">BSZ40_06495</name>
</gene>
<evidence type="ECO:0000313" key="10">
    <source>
        <dbReference type="EMBL" id="OKL51493.1"/>
    </source>
</evidence>
<dbReference type="GO" id="GO:0005524">
    <property type="term" value="F:ATP binding"/>
    <property type="evidence" value="ECO:0007669"/>
    <property type="project" value="UniProtKB-KW"/>
</dbReference>
<dbReference type="Pfam" id="PF00005">
    <property type="entry name" value="ABC_tran"/>
    <property type="match status" value="1"/>
</dbReference>
<evidence type="ECO:0000256" key="3">
    <source>
        <dbReference type="ARBA" id="ARBA00022741"/>
    </source>
</evidence>
<dbReference type="InterPro" id="IPR039421">
    <property type="entry name" value="Type_1_exporter"/>
</dbReference>
<dbReference type="Gene3D" id="3.40.50.300">
    <property type="entry name" value="P-loop containing nucleotide triphosphate hydrolases"/>
    <property type="match status" value="1"/>
</dbReference>
<dbReference type="GO" id="GO:0140359">
    <property type="term" value="F:ABC-type transporter activity"/>
    <property type="evidence" value="ECO:0007669"/>
    <property type="project" value="InterPro"/>
</dbReference>
<dbReference type="Gene3D" id="1.20.1560.10">
    <property type="entry name" value="ABC transporter type 1, transmembrane domain"/>
    <property type="match status" value="1"/>
</dbReference>
<dbReference type="SMART" id="SM00382">
    <property type="entry name" value="AAA"/>
    <property type="match status" value="1"/>
</dbReference>
<evidence type="ECO:0000259" key="9">
    <source>
        <dbReference type="PROSITE" id="PS50929"/>
    </source>
</evidence>
<keyword evidence="5 7" id="KW-1133">Transmembrane helix</keyword>
<proteinExistence type="predicted"/>
<dbReference type="InterPro" id="IPR017871">
    <property type="entry name" value="ABC_transporter-like_CS"/>
</dbReference>
<dbReference type="InterPro" id="IPR003439">
    <property type="entry name" value="ABC_transporter-like_ATP-bd"/>
</dbReference>
<dbReference type="InterPro" id="IPR014223">
    <property type="entry name" value="ABC_CydC/D"/>
</dbReference>
<dbReference type="InterPro" id="IPR011527">
    <property type="entry name" value="ABC1_TM_dom"/>
</dbReference>
<dbReference type="GO" id="GO:0034775">
    <property type="term" value="P:glutathione transmembrane transport"/>
    <property type="evidence" value="ECO:0007669"/>
    <property type="project" value="InterPro"/>
</dbReference>
<dbReference type="GO" id="GO:0034040">
    <property type="term" value="F:ATPase-coupled lipid transmembrane transporter activity"/>
    <property type="evidence" value="ECO:0007669"/>
    <property type="project" value="TreeGrafter"/>
</dbReference>
<feature type="domain" description="ABC transporter" evidence="8">
    <location>
        <begin position="343"/>
        <end position="582"/>
    </location>
</feature>
<dbReference type="GO" id="GO:0045454">
    <property type="term" value="P:cell redox homeostasis"/>
    <property type="evidence" value="ECO:0007669"/>
    <property type="project" value="InterPro"/>
</dbReference>
<comment type="subcellular location">
    <subcellularLocation>
        <location evidence="1">Cell membrane</location>
        <topology evidence="1">Multi-pass membrane protein</topology>
    </subcellularLocation>
</comment>
<dbReference type="GO" id="GO:0005886">
    <property type="term" value="C:plasma membrane"/>
    <property type="evidence" value="ECO:0007669"/>
    <property type="project" value="UniProtKB-SubCell"/>
</dbReference>
<name>A0A1Q5PV66_9ACTO</name>
<evidence type="ECO:0000313" key="11">
    <source>
        <dbReference type="Proteomes" id="UP000185612"/>
    </source>
</evidence>
<feature type="transmembrane region" description="Helical" evidence="7">
    <location>
        <begin position="283"/>
        <end position="303"/>
    </location>
</feature>
<dbReference type="OrthoDB" id="3237158at2"/>
<evidence type="ECO:0000256" key="1">
    <source>
        <dbReference type="ARBA" id="ARBA00004651"/>
    </source>
</evidence>
<comment type="caution">
    <text evidence="10">The sequence shown here is derived from an EMBL/GenBank/DDBJ whole genome shotgun (WGS) entry which is preliminary data.</text>
</comment>
<feature type="transmembrane region" description="Helical" evidence="7">
    <location>
        <begin position="167"/>
        <end position="188"/>
    </location>
</feature>
<feature type="transmembrane region" description="Helical" evidence="7">
    <location>
        <begin position="258"/>
        <end position="277"/>
    </location>
</feature>
<dbReference type="PROSITE" id="PS50893">
    <property type="entry name" value="ABC_TRANSPORTER_2"/>
    <property type="match status" value="1"/>
</dbReference>
<dbReference type="PROSITE" id="PS00211">
    <property type="entry name" value="ABC_TRANSPORTER_1"/>
    <property type="match status" value="1"/>
</dbReference>
<dbReference type="PANTHER" id="PTHR24221">
    <property type="entry name" value="ATP-BINDING CASSETTE SUB-FAMILY B"/>
    <property type="match status" value="1"/>
</dbReference>
<accession>A0A1Q5PV66</accession>
<dbReference type="Proteomes" id="UP000185612">
    <property type="component" value="Unassembled WGS sequence"/>
</dbReference>
<keyword evidence="3" id="KW-0547">Nucleotide-binding</keyword>
<reference evidence="11" key="1">
    <citation type="submission" date="2016-12" db="EMBL/GenBank/DDBJ databases">
        <authorList>
            <person name="Meng X."/>
        </authorList>
    </citation>
    <scope>NUCLEOTIDE SEQUENCE [LARGE SCALE GENOMIC DNA]</scope>
    <source>
        <strain evidence="11">DSM 20732</strain>
    </source>
</reference>
<dbReference type="InterPro" id="IPR003593">
    <property type="entry name" value="AAA+_ATPase"/>
</dbReference>
<dbReference type="EMBL" id="MQVS01000006">
    <property type="protein sequence ID" value="OKL51493.1"/>
    <property type="molecule type" value="Genomic_DNA"/>
</dbReference>
<keyword evidence="11" id="KW-1185">Reference proteome</keyword>
<feature type="transmembrane region" description="Helical" evidence="7">
    <location>
        <begin position="139"/>
        <end position="161"/>
    </location>
</feature>
<keyword evidence="2 7" id="KW-0812">Transmembrane</keyword>
<protein>
    <submittedName>
        <fullName evidence="10">Thiol reductant ABC exporter subunit CydC</fullName>
    </submittedName>
</protein>
<evidence type="ECO:0000256" key="5">
    <source>
        <dbReference type="ARBA" id="ARBA00022989"/>
    </source>
</evidence>
<dbReference type="SUPFAM" id="SSF90123">
    <property type="entry name" value="ABC transporter transmembrane region"/>
    <property type="match status" value="1"/>
</dbReference>
<keyword evidence="4" id="KW-0067">ATP-binding</keyword>
<dbReference type="GO" id="GO:0016887">
    <property type="term" value="F:ATP hydrolysis activity"/>
    <property type="evidence" value="ECO:0007669"/>
    <property type="project" value="InterPro"/>
</dbReference>
<evidence type="ECO:0000256" key="6">
    <source>
        <dbReference type="ARBA" id="ARBA00023136"/>
    </source>
</evidence>
<keyword evidence="6 7" id="KW-0472">Membrane</keyword>
<dbReference type="NCBIfam" id="TIGR02868">
    <property type="entry name" value="CydC"/>
    <property type="match status" value="1"/>
</dbReference>
<evidence type="ECO:0000256" key="2">
    <source>
        <dbReference type="ARBA" id="ARBA00022692"/>
    </source>
</evidence>
<dbReference type="STRING" id="52770.BSZ40_06495"/>
<sequence length="585" mass="59802">MNQFPTFAAERAAVTEIWPLLGVRRTRLALAVLLGAGSLAAGVALTATSAYLIARASQMPYVLSLTVAAVSVRMFGIARPVLRYLERLASHRVALSGMASLRAGIYDRLSQSPSNEVAQLRRGDVLGRTGADVDAVGDLVVRALLPVLVAGAVGGVAVAILASWLPWAGLVLALGLVVAGVGGPLLALRSARRAEYHRQAAAREMTALLQDSLAGAAEVLVGSQLPAVQHRRDQLENELAQVADDAARPAAFATALDTVALGATVLGCLLVGIPAVTNGSLPAVGLAVLALTPFAAFEAVAGLPAAAVQWVRSAGAAARINALLPTDSVAAPPSEARPSASVLQARDLAVGWSTDKPVLTGVELEVAPGRAVAIVGPSGSGKTTLLATLAGLLPSRAGRVELGGVAPHELPRTVAATYVTFTAEDAHIFATTLFENLRVANGALSRPQATELLTAAGLGPWLAGLPDGLDTHLGSDAVSVSGGERRRVLLARALASPAPLLLIDEPGEHLEPETAARLVSDLLATSRAGRGVVVATHQLRALAAADEILVLSPTAEGTTVTARGTHAQLLANCPAYRDAVEGEQA</sequence>
<dbReference type="InterPro" id="IPR036640">
    <property type="entry name" value="ABC1_TM_sf"/>
</dbReference>
<organism evidence="10 11">
    <name type="scientific">Buchananella hordeovulneris</name>
    <dbReference type="NCBI Taxonomy" id="52770"/>
    <lineage>
        <taxon>Bacteria</taxon>
        <taxon>Bacillati</taxon>
        <taxon>Actinomycetota</taxon>
        <taxon>Actinomycetes</taxon>
        <taxon>Actinomycetales</taxon>
        <taxon>Actinomycetaceae</taxon>
        <taxon>Buchananella</taxon>
    </lineage>
</organism>
<dbReference type="PANTHER" id="PTHR24221:SF654">
    <property type="entry name" value="ATP-BINDING CASSETTE SUB-FAMILY B MEMBER 6"/>
    <property type="match status" value="1"/>
</dbReference>
<dbReference type="RefSeq" id="WP_073824434.1">
    <property type="nucleotide sequence ID" value="NZ_MQVS01000006.1"/>
</dbReference>
<evidence type="ECO:0000256" key="7">
    <source>
        <dbReference type="SAM" id="Phobius"/>
    </source>
</evidence>
<feature type="transmembrane region" description="Helical" evidence="7">
    <location>
        <begin position="28"/>
        <end position="54"/>
    </location>
</feature>
<dbReference type="InParanoid" id="A0A1Q5PV66"/>
<dbReference type="AlphaFoldDB" id="A0A1Q5PV66"/>
<evidence type="ECO:0000259" key="8">
    <source>
        <dbReference type="PROSITE" id="PS50893"/>
    </source>
</evidence>
<dbReference type="FunCoup" id="A0A1Q5PV66">
    <property type="interactions" value="22"/>
</dbReference>
<evidence type="ECO:0000256" key="4">
    <source>
        <dbReference type="ARBA" id="ARBA00022840"/>
    </source>
</evidence>
<dbReference type="SUPFAM" id="SSF52540">
    <property type="entry name" value="P-loop containing nucleoside triphosphate hydrolases"/>
    <property type="match status" value="1"/>
</dbReference>
<dbReference type="InterPro" id="IPR027417">
    <property type="entry name" value="P-loop_NTPase"/>
</dbReference>
<feature type="transmembrane region" description="Helical" evidence="7">
    <location>
        <begin position="60"/>
        <end position="82"/>
    </location>
</feature>
<feature type="domain" description="ABC transmembrane type-1" evidence="9">
    <location>
        <begin position="29"/>
        <end position="312"/>
    </location>
</feature>
<dbReference type="PROSITE" id="PS50929">
    <property type="entry name" value="ABC_TM1F"/>
    <property type="match status" value="1"/>
</dbReference>